<sequence length="294" mass="32493">MLVFHADLGAQWGRDYRLSCSILVPRYSVSVDDVRPARSTLYSGKDASTTRTKQEPIEVQIGVALVDQNGSVEWISKDPAILGASDDLDSPFVLSRSGLLYLCEVATQTYKLFYALCIVFLPSPIMSYYYNLSRRHTYARGHDSLYNFSTTTEMLLVPADFPSGRAATLRFRSSCTDVSGERSHHPAICATTSLPSDSAIELAYLGSTKLVYLWGPVHSIDRKQWIHLLSPSPLLPSSSLALGISTFSAPLQNPDRGLKPFGRPLPSFPTLDTCNALEVIDEHRSQELSVRCNV</sequence>
<reference evidence="1 2" key="1">
    <citation type="submission" date="2019-02" db="EMBL/GenBank/DDBJ databases">
        <title>Genome sequencing of the rare red list fungi Phellinidium pouzarii.</title>
        <authorList>
            <person name="Buettner E."/>
            <person name="Kellner H."/>
        </authorList>
    </citation>
    <scope>NUCLEOTIDE SEQUENCE [LARGE SCALE GENOMIC DNA]</scope>
    <source>
        <strain evidence="1 2">DSM 108285</strain>
    </source>
</reference>
<proteinExistence type="predicted"/>
<organism evidence="1 2">
    <name type="scientific">Phellinidium pouzarii</name>
    <dbReference type="NCBI Taxonomy" id="167371"/>
    <lineage>
        <taxon>Eukaryota</taxon>
        <taxon>Fungi</taxon>
        <taxon>Dikarya</taxon>
        <taxon>Basidiomycota</taxon>
        <taxon>Agaricomycotina</taxon>
        <taxon>Agaricomycetes</taxon>
        <taxon>Hymenochaetales</taxon>
        <taxon>Hymenochaetaceae</taxon>
        <taxon>Phellinidium</taxon>
    </lineage>
</organism>
<evidence type="ECO:0000313" key="2">
    <source>
        <dbReference type="Proteomes" id="UP000308199"/>
    </source>
</evidence>
<dbReference type="EMBL" id="SGPK01000561">
    <property type="protein sequence ID" value="THH02119.1"/>
    <property type="molecule type" value="Genomic_DNA"/>
</dbReference>
<gene>
    <name evidence="1" type="ORF">EW145_g6798</name>
</gene>
<dbReference type="AlphaFoldDB" id="A0A4S4KTV2"/>
<protein>
    <submittedName>
        <fullName evidence="1">Uncharacterized protein</fullName>
    </submittedName>
</protein>
<dbReference type="Proteomes" id="UP000308199">
    <property type="component" value="Unassembled WGS sequence"/>
</dbReference>
<name>A0A4S4KTV2_9AGAM</name>
<evidence type="ECO:0000313" key="1">
    <source>
        <dbReference type="EMBL" id="THH02119.1"/>
    </source>
</evidence>
<comment type="caution">
    <text evidence="1">The sequence shown here is derived from an EMBL/GenBank/DDBJ whole genome shotgun (WGS) entry which is preliminary data.</text>
</comment>
<accession>A0A4S4KTV2</accession>
<keyword evidence="2" id="KW-1185">Reference proteome</keyword>